<dbReference type="Gene3D" id="3.30.470.10">
    <property type="match status" value="1"/>
</dbReference>
<keyword evidence="14" id="KW-1185">Reference proteome</keyword>
<evidence type="ECO:0000256" key="12">
    <source>
        <dbReference type="RuleBase" id="RU004516"/>
    </source>
</evidence>
<keyword evidence="13" id="KW-0808">Transferase</keyword>
<dbReference type="STRING" id="385682.SAMN05444380_11516"/>
<sequence>MPPSNKKHLILNGHQYECGKALFTHENRAFRYGDGLFETIRCHKTIPLFFDQHYDRLIRGMAILKLSVADLPGPDMFKSYIERLIVRNRIFYDARVRISVFRRSGGLYTPENNRPAWLIEATPLPNKGFLLNDRGLKIGTFDGFPKAWSLTAPFKTLSATPYILAGIYKKENHLDDCLILNQNKKWIETISSNLFWTKDQVLYTPSVAAGCVDGIMRKQVLRFAALNNIPAKETTGATKEELLNADELFLSNAIQGIQWVVAFENKRYYNRLPKVITQWLNEEISKITS</sequence>
<comment type="catalytic activity">
    <reaction evidence="9">
        <text>L-isoleucine + 2-oxoglutarate = (S)-3-methyl-2-oxopentanoate + L-glutamate</text>
        <dbReference type="Rhea" id="RHEA:24801"/>
        <dbReference type="ChEBI" id="CHEBI:16810"/>
        <dbReference type="ChEBI" id="CHEBI:29985"/>
        <dbReference type="ChEBI" id="CHEBI:35146"/>
        <dbReference type="ChEBI" id="CHEBI:58045"/>
        <dbReference type="EC" id="2.6.1.42"/>
    </reaction>
</comment>
<dbReference type="InParanoid" id="A0A1I2C520"/>
<organism evidence="13 14">
    <name type="scientific">Thermophagus xiamenensis</name>
    <dbReference type="NCBI Taxonomy" id="385682"/>
    <lineage>
        <taxon>Bacteria</taxon>
        <taxon>Pseudomonadati</taxon>
        <taxon>Bacteroidota</taxon>
        <taxon>Bacteroidia</taxon>
        <taxon>Marinilabiliales</taxon>
        <taxon>Marinilabiliaceae</taxon>
        <taxon>Thermophagus</taxon>
    </lineage>
</organism>
<evidence type="ECO:0000256" key="4">
    <source>
        <dbReference type="ARBA" id="ARBA00005072"/>
    </source>
</evidence>
<dbReference type="InterPro" id="IPR018300">
    <property type="entry name" value="Aminotrans_IV_CS"/>
</dbReference>
<dbReference type="Pfam" id="PF01063">
    <property type="entry name" value="Aminotran_4"/>
    <property type="match status" value="1"/>
</dbReference>
<dbReference type="GO" id="GO:0046394">
    <property type="term" value="P:carboxylic acid biosynthetic process"/>
    <property type="evidence" value="ECO:0007669"/>
    <property type="project" value="UniProtKB-ARBA"/>
</dbReference>
<evidence type="ECO:0000256" key="5">
    <source>
        <dbReference type="ARBA" id="ARBA00009320"/>
    </source>
</evidence>
<comment type="pathway">
    <text evidence="2">Amino-acid biosynthesis; L-isoleucine biosynthesis; L-isoleucine from 2-oxobutanoate: step 4/4.</text>
</comment>
<dbReference type="SUPFAM" id="SSF56752">
    <property type="entry name" value="D-aminoacid aminotransferase-like PLP-dependent enzymes"/>
    <property type="match status" value="1"/>
</dbReference>
<dbReference type="GO" id="GO:0004084">
    <property type="term" value="F:branched-chain-amino-acid transaminase activity"/>
    <property type="evidence" value="ECO:0007669"/>
    <property type="project" value="UniProtKB-EC"/>
</dbReference>
<comment type="pathway">
    <text evidence="4">Amino-acid biosynthesis; L-leucine biosynthesis; L-leucine from 3-methyl-2-oxobutanoate: step 4/4.</text>
</comment>
<dbReference type="InterPro" id="IPR043132">
    <property type="entry name" value="BCAT-like_C"/>
</dbReference>
<accession>A0A1I2C520</accession>
<dbReference type="InterPro" id="IPR050571">
    <property type="entry name" value="Class-IV_PLP-Dep_Aminotrnsfr"/>
</dbReference>
<evidence type="ECO:0000256" key="8">
    <source>
        <dbReference type="ARBA" id="ARBA00048212"/>
    </source>
</evidence>
<dbReference type="InterPro" id="IPR043131">
    <property type="entry name" value="BCAT-like_N"/>
</dbReference>
<dbReference type="EMBL" id="FONA01000015">
    <property type="protein sequence ID" value="SFE63506.1"/>
    <property type="molecule type" value="Genomic_DNA"/>
</dbReference>
<protein>
    <recommendedName>
        <fullName evidence="6">branched-chain-amino-acid transaminase</fullName>
        <ecNumber evidence="6">2.6.1.42</ecNumber>
    </recommendedName>
</protein>
<dbReference type="RefSeq" id="WP_010526046.1">
    <property type="nucleotide sequence ID" value="NZ_AFSL01000002.1"/>
</dbReference>
<dbReference type="PANTHER" id="PTHR42743:SF11">
    <property type="entry name" value="AMINODEOXYCHORISMATE LYASE"/>
    <property type="match status" value="1"/>
</dbReference>
<comment type="catalytic activity">
    <reaction evidence="8">
        <text>L-valine + 2-oxoglutarate = 3-methyl-2-oxobutanoate + L-glutamate</text>
        <dbReference type="Rhea" id="RHEA:24813"/>
        <dbReference type="ChEBI" id="CHEBI:11851"/>
        <dbReference type="ChEBI" id="CHEBI:16810"/>
        <dbReference type="ChEBI" id="CHEBI:29985"/>
        <dbReference type="ChEBI" id="CHEBI:57762"/>
        <dbReference type="EC" id="2.6.1.42"/>
    </reaction>
</comment>
<dbReference type="FunCoup" id="A0A1I2C520">
    <property type="interactions" value="281"/>
</dbReference>
<evidence type="ECO:0000313" key="14">
    <source>
        <dbReference type="Proteomes" id="UP000181976"/>
    </source>
</evidence>
<gene>
    <name evidence="13" type="ORF">SAMN05444380_11516</name>
</gene>
<proteinExistence type="inferred from homology"/>
<dbReference type="OrthoDB" id="9805628at2"/>
<keyword evidence="7 12" id="KW-0663">Pyridoxal phosphate</keyword>
<dbReference type="AlphaFoldDB" id="A0A1I2C520"/>
<dbReference type="CDD" id="cd00449">
    <property type="entry name" value="PLPDE_IV"/>
    <property type="match status" value="1"/>
</dbReference>
<evidence type="ECO:0000256" key="2">
    <source>
        <dbReference type="ARBA" id="ARBA00004824"/>
    </source>
</evidence>
<evidence type="ECO:0000256" key="3">
    <source>
        <dbReference type="ARBA" id="ARBA00004931"/>
    </source>
</evidence>
<dbReference type="PANTHER" id="PTHR42743">
    <property type="entry name" value="AMINO-ACID AMINOTRANSFERASE"/>
    <property type="match status" value="1"/>
</dbReference>
<evidence type="ECO:0000256" key="9">
    <source>
        <dbReference type="ARBA" id="ARBA00048798"/>
    </source>
</evidence>
<comment type="catalytic activity">
    <reaction evidence="10">
        <text>L-leucine + 2-oxoglutarate = 4-methyl-2-oxopentanoate + L-glutamate</text>
        <dbReference type="Rhea" id="RHEA:18321"/>
        <dbReference type="ChEBI" id="CHEBI:16810"/>
        <dbReference type="ChEBI" id="CHEBI:17865"/>
        <dbReference type="ChEBI" id="CHEBI:29985"/>
        <dbReference type="ChEBI" id="CHEBI:57427"/>
        <dbReference type="EC" id="2.6.1.42"/>
    </reaction>
</comment>
<dbReference type="InterPro" id="IPR036038">
    <property type="entry name" value="Aminotransferase-like"/>
</dbReference>
<comment type="pathway">
    <text evidence="3">Amino-acid biosynthesis; L-valine biosynthesis; L-valine from pyruvate: step 4/4.</text>
</comment>
<evidence type="ECO:0000256" key="10">
    <source>
        <dbReference type="ARBA" id="ARBA00049229"/>
    </source>
</evidence>
<name>A0A1I2C520_9BACT</name>
<dbReference type="Gene3D" id="3.20.10.10">
    <property type="entry name" value="D-amino Acid Aminotransferase, subunit A, domain 2"/>
    <property type="match status" value="1"/>
</dbReference>
<comment type="cofactor">
    <cofactor evidence="1 12">
        <name>pyridoxal 5'-phosphate</name>
        <dbReference type="ChEBI" id="CHEBI:597326"/>
    </cofactor>
</comment>
<evidence type="ECO:0000256" key="7">
    <source>
        <dbReference type="ARBA" id="ARBA00022898"/>
    </source>
</evidence>
<comment type="similarity">
    <text evidence="5 11">Belongs to the class-IV pyridoxal-phosphate-dependent aminotransferase family.</text>
</comment>
<evidence type="ECO:0000256" key="1">
    <source>
        <dbReference type="ARBA" id="ARBA00001933"/>
    </source>
</evidence>
<reference evidence="13 14" key="1">
    <citation type="submission" date="2016-10" db="EMBL/GenBank/DDBJ databases">
        <authorList>
            <person name="de Groot N.N."/>
        </authorList>
    </citation>
    <scope>NUCLEOTIDE SEQUENCE [LARGE SCALE GENOMIC DNA]</scope>
    <source>
        <strain evidence="13 14">DSM 19012</strain>
    </source>
</reference>
<keyword evidence="13" id="KW-0032">Aminotransferase</keyword>
<dbReference type="Proteomes" id="UP000181976">
    <property type="component" value="Unassembled WGS sequence"/>
</dbReference>
<evidence type="ECO:0000313" key="13">
    <source>
        <dbReference type="EMBL" id="SFE63506.1"/>
    </source>
</evidence>
<dbReference type="PROSITE" id="PS00770">
    <property type="entry name" value="AA_TRANSFER_CLASS_4"/>
    <property type="match status" value="1"/>
</dbReference>
<dbReference type="InterPro" id="IPR001544">
    <property type="entry name" value="Aminotrans_IV"/>
</dbReference>
<dbReference type="eggNOG" id="COG0115">
    <property type="taxonomic scope" value="Bacteria"/>
</dbReference>
<evidence type="ECO:0000256" key="11">
    <source>
        <dbReference type="RuleBase" id="RU004106"/>
    </source>
</evidence>
<evidence type="ECO:0000256" key="6">
    <source>
        <dbReference type="ARBA" id="ARBA00013053"/>
    </source>
</evidence>
<dbReference type="EC" id="2.6.1.42" evidence="6"/>